<feature type="domain" description="ATPase AAA-type core" evidence="1">
    <location>
        <begin position="125"/>
        <end position="219"/>
    </location>
</feature>
<dbReference type="Pfam" id="PF00004">
    <property type="entry name" value="AAA"/>
    <property type="match status" value="1"/>
</dbReference>
<dbReference type="Gene3D" id="3.40.50.300">
    <property type="entry name" value="P-loop containing nucleotide triphosphate hydrolases"/>
    <property type="match status" value="1"/>
</dbReference>
<feature type="non-terminal residue" evidence="2">
    <location>
        <position position="220"/>
    </location>
</feature>
<name>K2A3G2_9BACT</name>
<dbReference type="EMBL" id="AMFJ01028825">
    <property type="protein sequence ID" value="EKD44579.1"/>
    <property type="molecule type" value="Genomic_DNA"/>
</dbReference>
<comment type="caution">
    <text evidence="2">The sequence shown here is derived from an EMBL/GenBank/DDBJ whole genome shotgun (WGS) entry which is preliminary data.</text>
</comment>
<protein>
    <submittedName>
        <fullName evidence="2">ATPase central protein</fullName>
    </submittedName>
</protein>
<dbReference type="GO" id="GO:0005524">
    <property type="term" value="F:ATP binding"/>
    <property type="evidence" value="ECO:0007669"/>
    <property type="project" value="InterPro"/>
</dbReference>
<dbReference type="CDD" id="cd19481">
    <property type="entry name" value="RecA-like_protease"/>
    <property type="match status" value="1"/>
</dbReference>
<dbReference type="InterPro" id="IPR003959">
    <property type="entry name" value="ATPase_AAA_core"/>
</dbReference>
<dbReference type="PANTHER" id="PTHR23077">
    <property type="entry name" value="AAA-FAMILY ATPASE"/>
    <property type="match status" value="1"/>
</dbReference>
<dbReference type="SUPFAM" id="SSF52540">
    <property type="entry name" value="P-loop containing nucleoside triphosphate hydrolases"/>
    <property type="match status" value="1"/>
</dbReference>
<dbReference type="InterPro" id="IPR050168">
    <property type="entry name" value="AAA_ATPase_domain"/>
</dbReference>
<organism evidence="2">
    <name type="scientific">uncultured bacterium</name>
    <name type="common">gcode 4</name>
    <dbReference type="NCBI Taxonomy" id="1234023"/>
    <lineage>
        <taxon>Bacteria</taxon>
        <taxon>environmental samples</taxon>
    </lineage>
</organism>
<evidence type="ECO:0000259" key="1">
    <source>
        <dbReference type="Pfam" id="PF00004"/>
    </source>
</evidence>
<dbReference type="GO" id="GO:0016887">
    <property type="term" value="F:ATP hydrolysis activity"/>
    <property type="evidence" value="ECO:0007669"/>
    <property type="project" value="InterPro"/>
</dbReference>
<sequence length="220" mass="25712">MDTSTLTRLFRSIKWSPEDDIVKIAYNIISREKEKWHKNVADSLLRILEANLAKKNRENSMSPLVFNTPFNTRSNIPLVTKIDREALRHDMILSQEIEEKFLRIEREFVARDRLLMNGLKPRQKIMLYWPPGCGKSMGAERLAWDIGLPFLRVNFETIVSSFLGESLANLRKVFDQIKDYPCVLLLDEFDFIAKSRDNKQDVGEMSRIVNVMLNLLEDYS</sequence>
<accession>K2A3G2</accession>
<dbReference type="InterPro" id="IPR027417">
    <property type="entry name" value="P-loop_NTPase"/>
</dbReference>
<evidence type="ECO:0000313" key="2">
    <source>
        <dbReference type="EMBL" id="EKD44579.1"/>
    </source>
</evidence>
<dbReference type="PANTHER" id="PTHR23077:SF198">
    <property type="entry name" value="ATP-DEPENDENT ZINC METALLOPROTEASE FTSH"/>
    <property type="match status" value="1"/>
</dbReference>
<reference evidence="2" key="1">
    <citation type="journal article" date="2012" name="Science">
        <title>Fermentation, hydrogen, and sulfur metabolism in multiple uncultivated bacterial phyla.</title>
        <authorList>
            <person name="Wrighton K.C."/>
            <person name="Thomas B.C."/>
            <person name="Sharon I."/>
            <person name="Miller C.S."/>
            <person name="Castelle C.J."/>
            <person name="VerBerkmoes N.C."/>
            <person name="Wilkins M.J."/>
            <person name="Hettich R.L."/>
            <person name="Lipton M.S."/>
            <person name="Williams K.H."/>
            <person name="Long P.E."/>
            <person name="Banfield J.F."/>
        </authorList>
    </citation>
    <scope>NUCLEOTIDE SEQUENCE [LARGE SCALE GENOMIC DNA]</scope>
</reference>
<dbReference type="AlphaFoldDB" id="K2A3G2"/>
<gene>
    <name evidence="2" type="ORF">ACD_71C00094G0005</name>
</gene>
<proteinExistence type="predicted"/>